<keyword evidence="6" id="KW-0966">Cell projection</keyword>
<feature type="domain" description="Flagellar hook-length control protein-like C-terminal" evidence="5">
    <location>
        <begin position="261"/>
        <end position="340"/>
    </location>
</feature>
<dbReference type="eggNOG" id="COG3144">
    <property type="taxonomic scope" value="Bacteria"/>
</dbReference>
<dbReference type="InterPro" id="IPR052563">
    <property type="entry name" value="FliK"/>
</dbReference>
<dbReference type="GO" id="GO:0009424">
    <property type="term" value="C:bacterial-type flagellum hook"/>
    <property type="evidence" value="ECO:0007669"/>
    <property type="project" value="InterPro"/>
</dbReference>
<evidence type="ECO:0000256" key="4">
    <source>
        <dbReference type="SAM" id="MobiDB-lite"/>
    </source>
</evidence>
<dbReference type="PATRIC" id="fig|1028307.3.peg.3152"/>
<comment type="function">
    <text evidence="1">Controls the length of the flagellar hook.</text>
</comment>
<dbReference type="PRINTS" id="PR01007">
    <property type="entry name" value="FLGHOOKFLIK"/>
</dbReference>
<dbReference type="OrthoDB" id="1792985at2"/>
<dbReference type="Proteomes" id="UP000008881">
    <property type="component" value="Chromosome"/>
</dbReference>
<dbReference type="EMBL" id="CP002824">
    <property type="protein sequence ID" value="AEG98063.1"/>
    <property type="molecule type" value="Genomic_DNA"/>
</dbReference>
<reference evidence="6 7" key="1">
    <citation type="journal article" date="2012" name="J. Bacteriol.">
        <title>Complete genome sequence of Enterobacter aerogenes KCTC 2190.</title>
        <authorList>
            <person name="Shin S.H."/>
            <person name="Kim S."/>
            <person name="Kim J.Y."/>
            <person name="Lee S."/>
            <person name="Um Y."/>
            <person name="Oh M.K."/>
            <person name="Kim Y.R."/>
            <person name="Lee J."/>
            <person name="Yang K.S."/>
        </authorList>
    </citation>
    <scope>NUCLEOTIDE SEQUENCE [LARGE SCALE GENOMIC DNA]</scope>
    <source>
        <strain evidence="6 7">KCTC 2190</strain>
    </source>
</reference>
<dbReference type="CDD" id="cd17470">
    <property type="entry name" value="T3SS_Flik_C"/>
    <property type="match status" value="1"/>
</dbReference>
<dbReference type="InterPro" id="IPR021136">
    <property type="entry name" value="Flagellar_hook_control-like_C"/>
</dbReference>
<feature type="compositionally biased region" description="Low complexity" evidence="4">
    <location>
        <begin position="214"/>
        <end position="227"/>
    </location>
</feature>
<gene>
    <name evidence="6" type="ordered locus">EAE_15760</name>
</gene>
<dbReference type="PANTHER" id="PTHR37533:SF2">
    <property type="entry name" value="FLAGELLAR HOOK-LENGTH CONTROL PROTEIN"/>
    <property type="match status" value="1"/>
</dbReference>
<evidence type="ECO:0000313" key="7">
    <source>
        <dbReference type="Proteomes" id="UP000008881"/>
    </source>
</evidence>
<dbReference type="RefSeq" id="WP_015704952.1">
    <property type="nucleotide sequence ID" value="NC_015663.1"/>
</dbReference>
<dbReference type="GO" id="GO:0044780">
    <property type="term" value="P:bacterial-type flagellum assembly"/>
    <property type="evidence" value="ECO:0007669"/>
    <property type="project" value="InterPro"/>
</dbReference>
<name>A0A0H3FR03_KLEAK</name>
<dbReference type="Gene3D" id="3.30.750.140">
    <property type="match status" value="1"/>
</dbReference>
<feature type="compositionally biased region" description="Polar residues" evidence="4">
    <location>
        <begin position="185"/>
        <end position="202"/>
    </location>
</feature>
<dbReference type="AlphaFoldDB" id="A0A0H3FR03"/>
<dbReference type="GeneID" id="93311340"/>
<dbReference type="Pfam" id="PF02120">
    <property type="entry name" value="Flg_hook"/>
    <property type="match status" value="1"/>
</dbReference>
<dbReference type="InterPro" id="IPR001635">
    <property type="entry name" value="Flag_hook_Flik"/>
</dbReference>
<proteinExistence type="inferred from homology"/>
<feature type="region of interest" description="Disordered" evidence="4">
    <location>
        <begin position="332"/>
        <end position="370"/>
    </location>
</feature>
<dbReference type="PANTHER" id="PTHR37533">
    <property type="entry name" value="FLAGELLAR HOOK-LENGTH CONTROL PROTEIN"/>
    <property type="match status" value="1"/>
</dbReference>
<evidence type="ECO:0000259" key="5">
    <source>
        <dbReference type="Pfam" id="PF02120"/>
    </source>
</evidence>
<evidence type="ECO:0000313" key="6">
    <source>
        <dbReference type="EMBL" id="AEG98063.1"/>
    </source>
</evidence>
<keyword evidence="6" id="KW-0282">Flagellum</keyword>
<evidence type="ECO:0000256" key="3">
    <source>
        <dbReference type="ARBA" id="ARBA00022795"/>
    </source>
</evidence>
<sequence>MNLNALPALSLPGDASALPDLALDDAQLSSAFAQLLGARFTPAQSGTLPPAALSADDESAPPLSRNQLNQLLAALGERGALLVNALPASAENAVDATAKKEDTRPDTPPLSEAKTLDPATLQALYAMLPAAIVAPPPQTALPQAQPAATSGDKTALHIGNAATQHVANLPEGEPAAKPQPGTDPLSGQNLPSPVVQTATTPQHDMAERPAENTPSQPAAVAFSAASPSQSATPASALVTAPPTPQLNAQLGSPEWQQALSQQVLMFHRNGQQSAELRLHPQELGALQITLQLDDKQAQLHIASAHGQVRAAVEAAMPQLRHALAESGINLGQSSVGGEATPQWQQQNGNGEGRASYAERHGGGSDAAPIEPVSAPAALQRMANQLNGVDIFA</sequence>
<feature type="region of interest" description="Disordered" evidence="4">
    <location>
        <begin position="94"/>
        <end position="113"/>
    </location>
</feature>
<comment type="similarity">
    <text evidence="2">Belongs to the FliK family.</text>
</comment>
<keyword evidence="3" id="KW-1005">Bacterial flagellum biogenesis</keyword>
<keyword evidence="7" id="KW-1185">Reference proteome</keyword>
<evidence type="ECO:0000256" key="1">
    <source>
        <dbReference type="ARBA" id="ARBA00003944"/>
    </source>
</evidence>
<organism evidence="6 7">
    <name type="scientific">Klebsiella aerogenes (strain ATCC 13048 / DSM 30053 / CCUG 1429 / JCM 1235 / KCTC 2190 / NBRC 13534 / NCIMB 10102 / NCTC 10006 / CDC 819-56)</name>
    <name type="common">Enterobacter aerogenes</name>
    <dbReference type="NCBI Taxonomy" id="1028307"/>
    <lineage>
        <taxon>Bacteria</taxon>
        <taxon>Pseudomonadati</taxon>
        <taxon>Pseudomonadota</taxon>
        <taxon>Gammaproteobacteria</taxon>
        <taxon>Enterobacterales</taxon>
        <taxon>Enterobacteriaceae</taxon>
        <taxon>Klebsiella/Raoultella group</taxon>
        <taxon>Klebsiella</taxon>
    </lineage>
</organism>
<dbReference type="HOGENOM" id="CLU_039492_1_0_6"/>
<accession>A0A0H3FR03</accession>
<dbReference type="InterPro" id="IPR038610">
    <property type="entry name" value="FliK-like_C_sf"/>
</dbReference>
<keyword evidence="6" id="KW-0969">Cilium</keyword>
<dbReference type="KEGG" id="eae:EAE_15760"/>
<feature type="compositionally biased region" description="Polar residues" evidence="4">
    <location>
        <begin position="332"/>
        <end position="348"/>
    </location>
</feature>
<evidence type="ECO:0000256" key="2">
    <source>
        <dbReference type="ARBA" id="ARBA00009149"/>
    </source>
</evidence>
<protein>
    <submittedName>
        <fullName evidence="6">Flagellar hook-length control protein</fullName>
    </submittedName>
</protein>
<feature type="region of interest" description="Disordered" evidence="4">
    <location>
        <begin position="171"/>
        <end position="227"/>
    </location>
</feature>